<evidence type="ECO:0000313" key="2">
    <source>
        <dbReference type="EMBL" id="OLN22907.1"/>
    </source>
</evidence>
<dbReference type="OrthoDB" id="2905717at2"/>
<protein>
    <submittedName>
        <fullName evidence="2">Transcriptional regulator</fullName>
    </submittedName>
</protein>
<sequence length="58" mass="6951">MDNLKQEYFLLRRQKKIRMVDLAAYIGCSQSLISKYETGVADMSEKKIQLYREYIEKN</sequence>
<dbReference type="CDD" id="cd00093">
    <property type="entry name" value="HTH_XRE"/>
    <property type="match status" value="1"/>
</dbReference>
<dbReference type="InterPro" id="IPR010982">
    <property type="entry name" value="Lambda_DNA-bd_dom_sf"/>
</dbReference>
<comment type="caution">
    <text evidence="2">The sequence shown here is derived from an EMBL/GenBank/DDBJ whole genome shotgun (WGS) entry which is preliminary data.</text>
</comment>
<dbReference type="Pfam" id="PF01381">
    <property type="entry name" value="HTH_3"/>
    <property type="match status" value="1"/>
</dbReference>
<dbReference type="EMBL" id="MSDU01000013">
    <property type="protein sequence ID" value="OLN22907.1"/>
    <property type="molecule type" value="Genomic_DNA"/>
</dbReference>
<accession>A0A1Q8Q6D6</accession>
<dbReference type="Gene3D" id="1.10.260.40">
    <property type="entry name" value="lambda repressor-like DNA-binding domains"/>
    <property type="match status" value="1"/>
</dbReference>
<dbReference type="InterPro" id="IPR001387">
    <property type="entry name" value="Cro/C1-type_HTH"/>
</dbReference>
<reference evidence="2 3" key="1">
    <citation type="submission" date="2016-12" db="EMBL/GenBank/DDBJ databases">
        <title>Domibacillus antri genome sequencing.</title>
        <authorList>
            <person name="Verma A."/>
            <person name="Krishnamurthi S."/>
        </authorList>
    </citation>
    <scope>NUCLEOTIDE SEQUENCE [LARGE SCALE GENOMIC DNA]</scope>
    <source>
        <strain evidence="2 3">XD80</strain>
    </source>
</reference>
<organism evidence="2 3">
    <name type="scientific">Domibacillus antri</name>
    <dbReference type="NCBI Taxonomy" id="1714264"/>
    <lineage>
        <taxon>Bacteria</taxon>
        <taxon>Bacillati</taxon>
        <taxon>Bacillota</taxon>
        <taxon>Bacilli</taxon>
        <taxon>Bacillales</taxon>
        <taxon>Bacillaceae</taxon>
        <taxon>Domibacillus</taxon>
    </lineage>
</organism>
<proteinExistence type="predicted"/>
<keyword evidence="3" id="KW-1185">Reference proteome</keyword>
<dbReference type="RefSeq" id="WP_075398037.1">
    <property type="nucleotide sequence ID" value="NZ_MSDU01000013.1"/>
</dbReference>
<dbReference type="AlphaFoldDB" id="A0A1Q8Q6D6"/>
<gene>
    <name evidence="2" type="ORF">BTO30_07115</name>
</gene>
<dbReference type="PROSITE" id="PS50943">
    <property type="entry name" value="HTH_CROC1"/>
    <property type="match status" value="1"/>
</dbReference>
<evidence type="ECO:0000313" key="3">
    <source>
        <dbReference type="Proteomes" id="UP000185568"/>
    </source>
</evidence>
<dbReference type="Proteomes" id="UP000185568">
    <property type="component" value="Unassembled WGS sequence"/>
</dbReference>
<dbReference type="STRING" id="1714264.BTO30_07115"/>
<name>A0A1Q8Q6D6_9BACI</name>
<evidence type="ECO:0000259" key="1">
    <source>
        <dbReference type="PROSITE" id="PS50943"/>
    </source>
</evidence>
<feature type="domain" description="HTH cro/C1-type" evidence="1">
    <location>
        <begin position="11"/>
        <end position="39"/>
    </location>
</feature>
<dbReference type="GO" id="GO:0003677">
    <property type="term" value="F:DNA binding"/>
    <property type="evidence" value="ECO:0007669"/>
    <property type="project" value="InterPro"/>
</dbReference>
<dbReference type="SUPFAM" id="SSF47413">
    <property type="entry name" value="lambda repressor-like DNA-binding domains"/>
    <property type="match status" value="1"/>
</dbReference>